<dbReference type="AlphaFoldDB" id="A0A9N9Q6H3"/>
<feature type="compositionally biased region" description="Low complexity" evidence="1">
    <location>
        <begin position="103"/>
        <end position="113"/>
    </location>
</feature>
<feature type="compositionally biased region" description="Basic and acidic residues" evidence="1">
    <location>
        <begin position="1"/>
        <end position="12"/>
    </location>
</feature>
<gene>
    <name evidence="2" type="ORF">HYALB_00008860</name>
</gene>
<evidence type="ECO:0000256" key="1">
    <source>
        <dbReference type="SAM" id="MobiDB-lite"/>
    </source>
</evidence>
<name>A0A9N9Q6H3_9HELO</name>
<accession>A0A9N9Q6H3</accession>
<feature type="compositionally biased region" description="Polar residues" evidence="1">
    <location>
        <begin position="114"/>
        <end position="140"/>
    </location>
</feature>
<evidence type="ECO:0000313" key="2">
    <source>
        <dbReference type="EMBL" id="CAG8976949.1"/>
    </source>
</evidence>
<dbReference type="Proteomes" id="UP000701801">
    <property type="component" value="Unassembled WGS sequence"/>
</dbReference>
<evidence type="ECO:0000313" key="3">
    <source>
        <dbReference type="Proteomes" id="UP000701801"/>
    </source>
</evidence>
<protein>
    <submittedName>
        <fullName evidence="2">Uncharacterized protein</fullName>
    </submittedName>
</protein>
<feature type="compositionally biased region" description="Polar residues" evidence="1">
    <location>
        <begin position="77"/>
        <end position="102"/>
    </location>
</feature>
<dbReference type="EMBL" id="CAJVRM010000197">
    <property type="protein sequence ID" value="CAG8976949.1"/>
    <property type="molecule type" value="Genomic_DNA"/>
</dbReference>
<feature type="region of interest" description="Disordered" evidence="1">
    <location>
        <begin position="75"/>
        <end position="140"/>
    </location>
</feature>
<comment type="caution">
    <text evidence="2">The sequence shown here is derived from an EMBL/GenBank/DDBJ whole genome shotgun (WGS) entry which is preliminary data.</text>
</comment>
<organism evidence="2 3">
    <name type="scientific">Hymenoscyphus albidus</name>
    <dbReference type="NCBI Taxonomy" id="595503"/>
    <lineage>
        <taxon>Eukaryota</taxon>
        <taxon>Fungi</taxon>
        <taxon>Dikarya</taxon>
        <taxon>Ascomycota</taxon>
        <taxon>Pezizomycotina</taxon>
        <taxon>Leotiomycetes</taxon>
        <taxon>Helotiales</taxon>
        <taxon>Helotiaceae</taxon>
        <taxon>Hymenoscyphus</taxon>
    </lineage>
</organism>
<sequence>MPRKDRASDKSKQYASNDATAYPSSWSECKRDDEYRRFGRYRLVAAGRKVPSCTTQSIADLPVLPEQYEWDFEYDTASETQNLPRDQPTTESSHNYASTLQGSGSPSSYASTSQTRFSSESFPSIQPYQASPNAQSILETPSCNSTEYTYAQTSQLSDATNAMQGMTLEDEKDKSPPKMGPIFANPECIYFYIGY</sequence>
<feature type="compositionally biased region" description="Polar residues" evidence="1">
    <location>
        <begin position="13"/>
        <end position="26"/>
    </location>
</feature>
<keyword evidence="3" id="KW-1185">Reference proteome</keyword>
<feature type="region of interest" description="Disordered" evidence="1">
    <location>
        <begin position="1"/>
        <end position="26"/>
    </location>
</feature>
<proteinExistence type="predicted"/>
<reference evidence="2" key="1">
    <citation type="submission" date="2021-07" db="EMBL/GenBank/DDBJ databases">
        <authorList>
            <person name="Durling M."/>
        </authorList>
    </citation>
    <scope>NUCLEOTIDE SEQUENCE</scope>
</reference>